<dbReference type="AlphaFoldDB" id="A0AAU7DJW3"/>
<proteinExistence type="predicted"/>
<name>A0AAU7DJW3_9BACT</name>
<accession>A0AAU7DJW3</accession>
<gene>
    <name evidence="1" type="ORF">P8935_24040</name>
</gene>
<protein>
    <submittedName>
        <fullName evidence="1">Uncharacterized protein</fullName>
    </submittedName>
</protein>
<dbReference type="EMBL" id="CP121196">
    <property type="protein sequence ID" value="XBH17625.1"/>
    <property type="molecule type" value="Genomic_DNA"/>
</dbReference>
<evidence type="ECO:0000313" key="1">
    <source>
        <dbReference type="EMBL" id="XBH17625.1"/>
    </source>
</evidence>
<organism evidence="1">
    <name type="scientific">Telmatobacter sp. DSM 110680</name>
    <dbReference type="NCBI Taxonomy" id="3036704"/>
    <lineage>
        <taxon>Bacteria</taxon>
        <taxon>Pseudomonadati</taxon>
        <taxon>Acidobacteriota</taxon>
        <taxon>Terriglobia</taxon>
        <taxon>Terriglobales</taxon>
        <taxon>Acidobacteriaceae</taxon>
        <taxon>Telmatobacter</taxon>
    </lineage>
</organism>
<dbReference type="RefSeq" id="WP_348262849.1">
    <property type="nucleotide sequence ID" value="NZ_CP121196.1"/>
</dbReference>
<sequence length="84" mass="9023">MNITETGKQFVKGNDFRCAVATIATLADDDTFFDTIRVYTALSLCMAPDRSVSTEDDAIAAFIDTHPKEIADAAAPALRAIVGR</sequence>
<reference evidence="1" key="1">
    <citation type="submission" date="2023-03" db="EMBL/GenBank/DDBJ databases">
        <title>Edaphobacter sp.</title>
        <authorList>
            <person name="Huber K.J."/>
            <person name="Papendorf J."/>
            <person name="Pilke C."/>
            <person name="Bunk B."/>
            <person name="Sproeer C."/>
            <person name="Pester M."/>
        </authorList>
    </citation>
    <scope>NUCLEOTIDE SEQUENCE</scope>
    <source>
        <strain evidence="1">DSM 110680</strain>
    </source>
</reference>